<accession>A0A5B7DE99</accession>
<reference evidence="1 2" key="1">
    <citation type="submission" date="2019-05" db="EMBL/GenBank/DDBJ databases">
        <title>Another draft genome of Portunus trituberculatus and its Hox gene families provides insights of decapod evolution.</title>
        <authorList>
            <person name="Jeong J.-H."/>
            <person name="Song I."/>
            <person name="Kim S."/>
            <person name="Choi T."/>
            <person name="Kim D."/>
            <person name="Ryu S."/>
            <person name="Kim W."/>
        </authorList>
    </citation>
    <scope>NUCLEOTIDE SEQUENCE [LARGE SCALE GENOMIC DNA]</scope>
    <source>
        <tissue evidence="1">Muscle</tissue>
    </source>
</reference>
<dbReference type="AlphaFoldDB" id="A0A5B7DE99"/>
<name>A0A5B7DE99_PORTR</name>
<evidence type="ECO:0000313" key="1">
    <source>
        <dbReference type="EMBL" id="MPC19752.1"/>
    </source>
</evidence>
<dbReference type="Proteomes" id="UP000324222">
    <property type="component" value="Unassembled WGS sequence"/>
</dbReference>
<protein>
    <submittedName>
        <fullName evidence="1">Uncharacterized protein</fullName>
    </submittedName>
</protein>
<keyword evidence="2" id="KW-1185">Reference proteome</keyword>
<dbReference type="EMBL" id="VSRR010000800">
    <property type="protein sequence ID" value="MPC19752.1"/>
    <property type="molecule type" value="Genomic_DNA"/>
</dbReference>
<gene>
    <name evidence="1" type="ORF">E2C01_012679</name>
</gene>
<evidence type="ECO:0000313" key="2">
    <source>
        <dbReference type="Proteomes" id="UP000324222"/>
    </source>
</evidence>
<sequence>MKASPTHFVPELKVEAARPASRQHVFYEFNYQALKADSTTPSSSAIRYCRLSRHQKWISVTSVGVFCTSKNSIGSGGCCLFVGRANFEDRREPFVTPLPLVPEIPPRASPSPGRPARPIVPLRLGSIVLACPIVLHCCCVAQGAEGDLETPDARPIGKGLCLAEREPAVPGGCGQRGKEGSLLSCQTALWAPRRDGPLLSNVYSTPRGDLNALLMS</sequence>
<organism evidence="1 2">
    <name type="scientific">Portunus trituberculatus</name>
    <name type="common">Swimming crab</name>
    <name type="synonym">Neptunus trituberculatus</name>
    <dbReference type="NCBI Taxonomy" id="210409"/>
    <lineage>
        <taxon>Eukaryota</taxon>
        <taxon>Metazoa</taxon>
        <taxon>Ecdysozoa</taxon>
        <taxon>Arthropoda</taxon>
        <taxon>Crustacea</taxon>
        <taxon>Multicrustacea</taxon>
        <taxon>Malacostraca</taxon>
        <taxon>Eumalacostraca</taxon>
        <taxon>Eucarida</taxon>
        <taxon>Decapoda</taxon>
        <taxon>Pleocyemata</taxon>
        <taxon>Brachyura</taxon>
        <taxon>Eubrachyura</taxon>
        <taxon>Portunoidea</taxon>
        <taxon>Portunidae</taxon>
        <taxon>Portuninae</taxon>
        <taxon>Portunus</taxon>
    </lineage>
</organism>
<comment type="caution">
    <text evidence="1">The sequence shown here is derived from an EMBL/GenBank/DDBJ whole genome shotgun (WGS) entry which is preliminary data.</text>
</comment>
<proteinExistence type="predicted"/>